<protein>
    <submittedName>
        <fullName evidence="3">Tripartite tricarboxylate transporter substrate binding protein</fullName>
    </submittedName>
</protein>
<keyword evidence="2" id="KW-0732">Signal</keyword>
<dbReference type="InterPro" id="IPR005064">
    <property type="entry name" value="BUG"/>
</dbReference>
<dbReference type="Gene3D" id="3.40.190.150">
    <property type="entry name" value="Bordetella uptake gene, domain 1"/>
    <property type="match status" value="1"/>
</dbReference>
<feature type="signal peptide" evidence="2">
    <location>
        <begin position="1"/>
        <end position="25"/>
    </location>
</feature>
<evidence type="ECO:0000256" key="2">
    <source>
        <dbReference type="SAM" id="SignalP"/>
    </source>
</evidence>
<dbReference type="InterPro" id="IPR042100">
    <property type="entry name" value="Bug_dom1"/>
</dbReference>
<dbReference type="RefSeq" id="WP_345247932.1">
    <property type="nucleotide sequence ID" value="NZ_BAABFO010000006.1"/>
</dbReference>
<keyword evidence="4" id="KW-1185">Reference proteome</keyword>
<dbReference type="Proteomes" id="UP001501671">
    <property type="component" value="Unassembled WGS sequence"/>
</dbReference>
<feature type="chain" id="PRO_5045510143" evidence="2">
    <location>
        <begin position="26"/>
        <end position="327"/>
    </location>
</feature>
<dbReference type="PANTHER" id="PTHR42928:SF5">
    <property type="entry name" value="BLR1237 PROTEIN"/>
    <property type="match status" value="1"/>
</dbReference>
<dbReference type="SUPFAM" id="SSF53850">
    <property type="entry name" value="Periplasmic binding protein-like II"/>
    <property type="match status" value="1"/>
</dbReference>
<dbReference type="CDD" id="cd13578">
    <property type="entry name" value="PBP2_Bug27"/>
    <property type="match status" value="1"/>
</dbReference>
<evidence type="ECO:0000256" key="1">
    <source>
        <dbReference type="ARBA" id="ARBA00006987"/>
    </source>
</evidence>
<gene>
    <name evidence="3" type="ORF">GCM10023144_15080</name>
</gene>
<comment type="caution">
    <text evidence="3">The sequence shown here is derived from an EMBL/GenBank/DDBJ whole genome shotgun (WGS) entry which is preliminary data.</text>
</comment>
<sequence length="327" mass="34406">MFRHFIRRWLIAAALWVAWAAPAGAADRPYPTRPVRVVVPFNAGGSTDILARALAKRLGEELGQPFVVENKLGAGGAIGAAQVARAAPDGHTLLFTTSYFALGPAIMKNVGYDPIRDFVPVSNVAFMPMVLLVRNDLPASSVSDVIRLAKQQPGALTYSSSGPGGPPHLAAALFGNLAGISLTHVPYSGAAPALLDVASSRIDISFSTLLSAVPFLKAGRMRMLAVAYKERLTGYADVPTFADAGLPALEMVTMNAMLAPAGTPRAAVDALYGAIARIVREPAMHELITEQGALTVGDSPDHFGDFLRRDVARWAELAVANNVAAGQ</sequence>
<name>A0ABP8GRV1_9BURK</name>
<proteinExistence type="inferred from homology"/>
<dbReference type="Pfam" id="PF03401">
    <property type="entry name" value="TctC"/>
    <property type="match status" value="1"/>
</dbReference>
<dbReference type="Gene3D" id="3.40.190.10">
    <property type="entry name" value="Periplasmic binding protein-like II"/>
    <property type="match status" value="1"/>
</dbReference>
<organism evidence="3 4">
    <name type="scientific">Pigmentiphaga soli</name>
    <dbReference type="NCBI Taxonomy" id="1007095"/>
    <lineage>
        <taxon>Bacteria</taxon>
        <taxon>Pseudomonadati</taxon>
        <taxon>Pseudomonadota</taxon>
        <taxon>Betaproteobacteria</taxon>
        <taxon>Burkholderiales</taxon>
        <taxon>Alcaligenaceae</taxon>
        <taxon>Pigmentiphaga</taxon>
    </lineage>
</organism>
<dbReference type="PANTHER" id="PTHR42928">
    <property type="entry name" value="TRICARBOXYLATE-BINDING PROTEIN"/>
    <property type="match status" value="1"/>
</dbReference>
<evidence type="ECO:0000313" key="3">
    <source>
        <dbReference type="EMBL" id="GAA4328868.1"/>
    </source>
</evidence>
<dbReference type="PIRSF" id="PIRSF017082">
    <property type="entry name" value="YflP"/>
    <property type="match status" value="1"/>
</dbReference>
<accession>A0ABP8GRV1</accession>
<dbReference type="EMBL" id="BAABFO010000006">
    <property type="protein sequence ID" value="GAA4328868.1"/>
    <property type="molecule type" value="Genomic_DNA"/>
</dbReference>
<reference evidence="4" key="1">
    <citation type="journal article" date="2019" name="Int. J. Syst. Evol. Microbiol.">
        <title>The Global Catalogue of Microorganisms (GCM) 10K type strain sequencing project: providing services to taxonomists for standard genome sequencing and annotation.</title>
        <authorList>
            <consortium name="The Broad Institute Genomics Platform"/>
            <consortium name="The Broad Institute Genome Sequencing Center for Infectious Disease"/>
            <person name="Wu L."/>
            <person name="Ma J."/>
        </authorList>
    </citation>
    <scope>NUCLEOTIDE SEQUENCE [LARGE SCALE GENOMIC DNA]</scope>
    <source>
        <strain evidence="4">JCM 17666</strain>
    </source>
</reference>
<evidence type="ECO:0000313" key="4">
    <source>
        <dbReference type="Proteomes" id="UP001501671"/>
    </source>
</evidence>
<comment type="similarity">
    <text evidence="1">Belongs to the UPF0065 (bug) family.</text>
</comment>